<protein>
    <recommendedName>
        <fullName evidence="4">Glycoside hydrolase family 71 protein</fullName>
    </recommendedName>
</protein>
<dbReference type="Pfam" id="PF03659">
    <property type="entry name" value="Glyco_hydro_71"/>
    <property type="match status" value="1"/>
</dbReference>
<dbReference type="InterPro" id="IPR005197">
    <property type="entry name" value="Glyco_hydro_71"/>
</dbReference>
<dbReference type="Proteomes" id="UP001385951">
    <property type="component" value="Unassembled WGS sequence"/>
</dbReference>
<keyword evidence="3" id="KW-1185">Reference proteome</keyword>
<evidence type="ECO:0000256" key="1">
    <source>
        <dbReference type="SAM" id="SignalP"/>
    </source>
</evidence>
<reference evidence="2 3" key="1">
    <citation type="submission" date="2022-09" db="EMBL/GenBank/DDBJ databases">
        <authorList>
            <person name="Palmer J.M."/>
        </authorList>
    </citation>
    <scope>NUCLEOTIDE SEQUENCE [LARGE SCALE GENOMIC DNA]</scope>
    <source>
        <strain evidence="2 3">DSM 7382</strain>
    </source>
</reference>
<feature type="signal peptide" evidence="1">
    <location>
        <begin position="1"/>
        <end position="20"/>
    </location>
</feature>
<gene>
    <name evidence="2" type="ORF">QCA50_007467</name>
</gene>
<keyword evidence="1" id="KW-0732">Signal</keyword>
<evidence type="ECO:0008006" key="4">
    <source>
        <dbReference type="Google" id="ProtNLM"/>
    </source>
</evidence>
<dbReference type="EMBL" id="JASBNA010000008">
    <property type="protein sequence ID" value="KAK7689672.1"/>
    <property type="molecule type" value="Genomic_DNA"/>
</dbReference>
<comment type="caution">
    <text evidence="2">The sequence shown here is derived from an EMBL/GenBank/DDBJ whole genome shotgun (WGS) entry which is preliminary data.</text>
</comment>
<feature type="chain" id="PRO_5043710035" description="Glycoside hydrolase family 71 protein" evidence="1">
    <location>
        <begin position="21"/>
        <end position="455"/>
    </location>
</feature>
<organism evidence="2 3">
    <name type="scientific">Cerrena zonata</name>
    <dbReference type="NCBI Taxonomy" id="2478898"/>
    <lineage>
        <taxon>Eukaryota</taxon>
        <taxon>Fungi</taxon>
        <taxon>Dikarya</taxon>
        <taxon>Basidiomycota</taxon>
        <taxon>Agaricomycotina</taxon>
        <taxon>Agaricomycetes</taxon>
        <taxon>Polyporales</taxon>
        <taxon>Cerrenaceae</taxon>
        <taxon>Cerrena</taxon>
    </lineage>
</organism>
<dbReference type="AlphaFoldDB" id="A0AAW0GDQ7"/>
<accession>A0AAW0GDQ7</accession>
<evidence type="ECO:0000313" key="3">
    <source>
        <dbReference type="Proteomes" id="UP001385951"/>
    </source>
</evidence>
<dbReference type="GO" id="GO:0051118">
    <property type="term" value="F:glucan endo-1,3-alpha-glucosidase activity"/>
    <property type="evidence" value="ECO:0007669"/>
    <property type="project" value="InterPro"/>
</dbReference>
<evidence type="ECO:0000313" key="2">
    <source>
        <dbReference type="EMBL" id="KAK7689672.1"/>
    </source>
</evidence>
<proteinExistence type="predicted"/>
<dbReference type="Gene3D" id="3.20.20.80">
    <property type="entry name" value="Glycosidases"/>
    <property type="match status" value="1"/>
</dbReference>
<sequence>MFSLQGLLVLLMSITHLSQAHLIPHFRSNATEQEVIAPGPIITRRASPSNSVFAHFMVGFTANYSVSSWENDIALAKAKGIDAFALNLGPDSWQATQVSNAYTAAMNQGFQMFLSFDMTAWPCQASSDANPIRQFISGYSGHPQQVNIDGKMLISTFSGESCPFGTGDVNTGWFNTVKANLPPTYFVPALFVDPATFGGYSAIDGVFNWNGAWPMSNDDINFAGDQPWINGLGGRTYMAGVSPWFFTHYGPNSFNKNWIYRADDWLWATRWEQLIQNRDQVAFAEVITWNDYSESHYVGAIDGVQPNSQSWTNGFDHQGWLDLMSYYITAYKTGIYPTITKDRVFLWGRLYPAAADSPDPVPRPNNWQWTQDYLWAVVLMQSPGSVTLSCDANSQTFNVGAGLSKLKLPLTTSCSVSSKIVRNSVTTVQFSPPGFNFNTTPPSYNFNAFVAASPP</sequence>
<name>A0AAW0GDQ7_9APHY</name>
<dbReference type="CDD" id="cd11577">
    <property type="entry name" value="GH71"/>
    <property type="match status" value="1"/>
</dbReference>